<dbReference type="InterPro" id="IPR050763">
    <property type="entry name" value="ABC_transporter_ATP-binding"/>
</dbReference>
<dbReference type="Proteomes" id="UP000216533">
    <property type="component" value="Unassembled WGS sequence"/>
</dbReference>
<dbReference type="GO" id="GO:0005886">
    <property type="term" value="C:plasma membrane"/>
    <property type="evidence" value="ECO:0007669"/>
    <property type="project" value="UniProtKB-SubCell"/>
</dbReference>
<keyword evidence="5" id="KW-0046">Antibiotic resistance</keyword>
<dbReference type="PROSITE" id="PS00211">
    <property type="entry name" value="ABC_TRANSPORTER_1"/>
    <property type="match status" value="1"/>
</dbReference>
<evidence type="ECO:0000259" key="6">
    <source>
        <dbReference type="PROSITE" id="PS50893"/>
    </source>
</evidence>
<dbReference type="SUPFAM" id="SSF52540">
    <property type="entry name" value="P-loop containing nucleoside triphosphate hydrolases"/>
    <property type="match status" value="1"/>
</dbReference>
<feature type="domain" description="ABC transporter" evidence="6">
    <location>
        <begin position="6"/>
        <end position="229"/>
    </location>
</feature>
<dbReference type="InterPro" id="IPR025302">
    <property type="entry name" value="DrrA1/2-like_C"/>
</dbReference>
<dbReference type="RefSeq" id="WP_094450450.1">
    <property type="nucleotide sequence ID" value="NZ_NMVI01000015.1"/>
</dbReference>
<dbReference type="InterPro" id="IPR027417">
    <property type="entry name" value="P-loop_NTPase"/>
</dbReference>
<dbReference type="InterPro" id="IPR003439">
    <property type="entry name" value="ABC_transporter-like_ATP-bd"/>
</dbReference>
<dbReference type="PANTHER" id="PTHR42711">
    <property type="entry name" value="ABC TRANSPORTER ATP-BINDING PROTEIN"/>
    <property type="match status" value="1"/>
</dbReference>
<accession>A0A255E896</accession>
<dbReference type="Pfam" id="PF13732">
    <property type="entry name" value="DrrA1-3_C"/>
    <property type="match status" value="1"/>
</dbReference>
<comment type="caution">
    <text evidence="7">The sequence shown here is derived from an EMBL/GenBank/DDBJ whole genome shotgun (WGS) entry which is preliminary data.</text>
</comment>
<dbReference type="EMBL" id="NMVI01000015">
    <property type="protein sequence ID" value="OYN87784.1"/>
    <property type="molecule type" value="Genomic_DNA"/>
</dbReference>
<evidence type="ECO:0000313" key="7">
    <source>
        <dbReference type="EMBL" id="OYN87784.1"/>
    </source>
</evidence>
<keyword evidence="4 7" id="KW-0067">ATP-binding</keyword>
<proteinExistence type="predicted"/>
<keyword evidence="3" id="KW-0547">Nucleotide-binding</keyword>
<reference evidence="7 8" key="1">
    <citation type="submission" date="2017-07" db="EMBL/GenBank/DDBJ databases">
        <title>Draft whole genome sequences of clinical Proprionibacteriaceae strains.</title>
        <authorList>
            <person name="Bernier A.-M."/>
            <person name="Bernard K."/>
            <person name="Domingo M.-C."/>
        </authorList>
    </citation>
    <scope>NUCLEOTIDE SEQUENCE [LARGE SCALE GENOMIC DNA]</scope>
    <source>
        <strain evidence="7 8">NML 160184</strain>
    </source>
</reference>
<dbReference type="PANTHER" id="PTHR42711:SF17">
    <property type="entry name" value="ABC TRANSPORTER ATP-BINDING PROTEIN"/>
    <property type="match status" value="1"/>
</dbReference>
<dbReference type="SMART" id="SM00382">
    <property type="entry name" value="AAA"/>
    <property type="match status" value="1"/>
</dbReference>
<dbReference type="Gene3D" id="3.40.50.300">
    <property type="entry name" value="P-loop containing nucleotide triphosphate hydrolases"/>
    <property type="match status" value="1"/>
</dbReference>
<dbReference type="InterPro" id="IPR017871">
    <property type="entry name" value="ABC_transporter-like_CS"/>
</dbReference>
<dbReference type="Pfam" id="PF00005">
    <property type="entry name" value="ABC_tran"/>
    <property type="match status" value="1"/>
</dbReference>
<evidence type="ECO:0000256" key="2">
    <source>
        <dbReference type="ARBA" id="ARBA00022448"/>
    </source>
</evidence>
<dbReference type="GO" id="GO:0016887">
    <property type="term" value="F:ATP hydrolysis activity"/>
    <property type="evidence" value="ECO:0007669"/>
    <property type="project" value="InterPro"/>
</dbReference>
<dbReference type="GO" id="GO:0005524">
    <property type="term" value="F:ATP binding"/>
    <property type="evidence" value="ECO:0007669"/>
    <property type="project" value="UniProtKB-KW"/>
</dbReference>
<keyword evidence="2" id="KW-0813">Transport</keyword>
<organism evidence="7 8">
    <name type="scientific">Parenemella sanctibonifatiensis</name>
    <dbReference type="NCBI Taxonomy" id="2016505"/>
    <lineage>
        <taxon>Bacteria</taxon>
        <taxon>Bacillati</taxon>
        <taxon>Actinomycetota</taxon>
        <taxon>Actinomycetes</taxon>
        <taxon>Propionibacteriales</taxon>
        <taxon>Propionibacteriaceae</taxon>
        <taxon>Parenemella</taxon>
    </lineage>
</organism>
<comment type="subcellular location">
    <subcellularLocation>
        <location evidence="1">Cell membrane</location>
        <topology evidence="1">Peripheral membrane protein</topology>
    </subcellularLocation>
</comment>
<dbReference type="AlphaFoldDB" id="A0A255E896"/>
<name>A0A255E896_9ACTN</name>
<evidence type="ECO:0000256" key="5">
    <source>
        <dbReference type="ARBA" id="ARBA00023251"/>
    </source>
</evidence>
<sequence length="308" mass="32747">MDSPAVQLDQLTKTYGRVRALDNLSLTIQPGEAVALLGPNGAGKSTATEVMLGLTRPDSGRARLFGGAAVPAVRAGRVGAMLQAGSLLESVTVGRMLKLARGLHVRALPLAEVIERAGIGDILTTRTTKLSGGQAQRARFALALLSDPDLLLLDEPTVGMDVTARRAFWDQMRAIADRDRTIVFATHYLPEADEFADRIVLMAHGRVVADGTPAQLKQRFGTSVVTLRTDDATQATDWQRLPGVTEVDLDGHQVRLTTDDSDATLRAAVTRPGTSAYALSTTSLEDVFVGITGEDAPTETDEPADHAA</sequence>
<evidence type="ECO:0000313" key="8">
    <source>
        <dbReference type="Proteomes" id="UP000216533"/>
    </source>
</evidence>
<evidence type="ECO:0000256" key="4">
    <source>
        <dbReference type="ARBA" id="ARBA00022840"/>
    </source>
</evidence>
<dbReference type="PROSITE" id="PS50893">
    <property type="entry name" value="ABC_TRANSPORTER_2"/>
    <property type="match status" value="1"/>
</dbReference>
<evidence type="ECO:0000256" key="1">
    <source>
        <dbReference type="ARBA" id="ARBA00004202"/>
    </source>
</evidence>
<gene>
    <name evidence="7" type="ORF">CGZ92_05820</name>
</gene>
<dbReference type="InterPro" id="IPR003593">
    <property type="entry name" value="AAA+_ATPase"/>
</dbReference>
<protein>
    <submittedName>
        <fullName evidence="7">ABC transporter ATP-binding protein</fullName>
    </submittedName>
</protein>
<evidence type="ECO:0000256" key="3">
    <source>
        <dbReference type="ARBA" id="ARBA00022741"/>
    </source>
</evidence>
<dbReference type="CDD" id="cd03230">
    <property type="entry name" value="ABC_DR_subfamily_A"/>
    <property type="match status" value="1"/>
</dbReference>
<dbReference type="GO" id="GO:0046677">
    <property type="term" value="P:response to antibiotic"/>
    <property type="evidence" value="ECO:0007669"/>
    <property type="project" value="UniProtKB-KW"/>
</dbReference>